<dbReference type="GO" id="GO:0005576">
    <property type="term" value="C:extracellular region"/>
    <property type="evidence" value="ECO:0007669"/>
    <property type="project" value="UniProtKB-SubCell"/>
</dbReference>
<dbReference type="PROSITE" id="PS01009">
    <property type="entry name" value="CRISP_1"/>
    <property type="match status" value="1"/>
</dbReference>
<dbReference type="PROSITE" id="PS01010">
    <property type="entry name" value="CRISP_2"/>
    <property type="match status" value="1"/>
</dbReference>
<dbReference type="InterPro" id="IPR018244">
    <property type="entry name" value="Allrgn_V5/Tpx1_CS"/>
</dbReference>
<evidence type="ECO:0000313" key="3">
    <source>
        <dbReference type="EMBL" id="KAF6199817.1"/>
    </source>
</evidence>
<dbReference type="PRINTS" id="PR00838">
    <property type="entry name" value="V5ALLERGEN"/>
</dbReference>
<gene>
    <name evidence="3" type="ORF">GE061_006115</name>
</gene>
<dbReference type="InterPro" id="IPR014044">
    <property type="entry name" value="CAP_dom"/>
</dbReference>
<dbReference type="InterPro" id="IPR035940">
    <property type="entry name" value="CAP_sf"/>
</dbReference>
<dbReference type="Pfam" id="PF00188">
    <property type="entry name" value="CAP"/>
    <property type="match status" value="1"/>
</dbReference>
<feature type="domain" description="SCP" evidence="2">
    <location>
        <begin position="56"/>
        <end position="213"/>
    </location>
</feature>
<feature type="chain" id="PRO_5035812744" description="SCP domain-containing protein" evidence="1">
    <location>
        <begin position="18"/>
        <end position="228"/>
    </location>
</feature>
<dbReference type="SMART" id="SM00198">
    <property type="entry name" value="SCP"/>
    <property type="match status" value="1"/>
</dbReference>
<dbReference type="EMBL" id="WIXP02000014">
    <property type="protein sequence ID" value="KAF6199817.1"/>
    <property type="molecule type" value="Genomic_DNA"/>
</dbReference>
<dbReference type="Proteomes" id="UP000466442">
    <property type="component" value="Unassembled WGS sequence"/>
</dbReference>
<dbReference type="PANTHER" id="PTHR10334">
    <property type="entry name" value="CYSTEINE-RICH SECRETORY PROTEIN-RELATED"/>
    <property type="match status" value="1"/>
</dbReference>
<dbReference type="AlphaFoldDB" id="A0A8S9WT19"/>
<name>A0A8S9WT19_APOLU</name>
<sequence length="228" mass="26137">MIFVIVILVVFSSQCHCEVDWCALLCDHVTEHTMCSYKPHRNIRRCTNIEDIQTPNGRKDILHLHNKYRNEIAGGLKKGWPEAANMREMSWDAVSESVALRWAQQCKEGHDSCRRTTEFPYVGQNYAVEGNTAGYPSHTGGFNGWIDEIRMIGSPKSMIKRFRGGKWGHFTQVVWADSFKLGCSETHTELHDDYVYKTTVLICNYGPGGNIWNSKMYEVGKPCNFQTY</sequence>
<evidence type="ECO:0000259" key="2">
    <source>
        <dbReference type="SMART" id="SM00198"/>
    </source>
</evidence>
<dbReference type="Gene3D" id="3.40.33.10">
    <property type="entry name" value="CAP"/>
    <property type="match status" value="1"/>
</dbReference>
<dbReference type="PRINTS" id="PR00837">
    <property type="entry name" value="V5TPXLIKE"/>
</dbReference>
<dbReference type="CDD" id="cd05380">
    <property type="entry name" value="CAP_euk"/>
    <property type="match status" value="1"/>
</dbReference>
<evidence type="ECO:0000256" key="1">
    <source>
        <dbReference type="SAM" id="SignalP"/>
    </source>
</evidence>
<feature type="signal peptide" evidence="1">
    <location>
        <begin position="1"/>
        <end position="17"/>
    </location>
</feature>
<proteinExistence type="predicted"/>
<dbReference type="InterPro" id="IPR002413">
    <property type="entry name" value="V5_allergen-like"/>
</dbReference>
<keyword evidence="1" id="KW-0732">Signal</keyword>
<dbReference type="InterPro" id="IPR001283">
    <property type="entry name" value="CRISP-related"/>
</dbReference>
<dbReference type="OrthoDB" id="414826at2759"/>
<dbReference type="SUPFAM" id="SSF55797">
    <property type="entry name" value="PR-1-like"/>
    <property type="match status" value="1"/>
</dbReference>
<comment type="caution">
    <text evidence="3">The sequence shown here is derived from an EMBL/GenBank/DDBJ whole genome shotgun (WGS) entry which is preliminary data.</text>
</comment>
<accession>A0A8S9WT19</accession>
<keyword evidence="4" id="KW-1185">Reference proteome</keyword>
<organism evidence="3 4">
    <name type="scientific">Apolygus lucorum</name>
    <name type="common">Small green plant bug</name>
    <name type="synonym">Lygocoris lucorum</name>
    <dbReference type="NCBI Taxonomy" id="248454"/>
    <lineage>
        <taxon>Eukaryota</taxon>
        <taxon>Metazoa</taxon>
        <taxon>Ecdysozoa</taxon>
        <taxon>Arthropoda</taxon>
        <taxon>Hexapoda</taxon>
        <taxon>Insecta</taxon>
        <taxon>Pterygota</taxon>
        <taxon>Neoptera</taxon>
        <taxon>Paraneoptera</taxon>
        <taxon>Hemiptera</taxon>
        <taxon>Heteroptera</taxon>
        <taxon>Panheteroptera</taxon>
        <taxon>Cimicomorpha</taxon>
        <taxon>Miridae</taxon>
        <taxon>Mirini</taxon>
        <taxon>Apolygus</taxon>
    </lineage>
</organism>
<protein>
    <recommendedName>
        <fullName evidence="2">SCP domain-containing protein</fullName>
    </recommendedName>
</protein>
<evidence type="ECO:0000313" key="4">
    <source>
        <dbReference type="Proteomes" id="UP000466442"/>
    </source>
</evidence>
<reference evidence="3" key="1">
    <citation type="journal article" date="2021" name="Mol. Ecol. Resour.">
        <title>Apolygus lucorum genome provides insights into omnivorousness and mesophyll feeding.</title>
        <authorList>
            <person name="Liu Y."/>
            <person name="Liu H."/>
            <person name="Wang H."/>
            <person name="Huang T."/>
            <person name="Liu B."/>
            <person name="Yang B."/>
            <person name="Yin L."/>
            <person name="Li B."/>
            <person name="Zhang Y."/>
            <person name="Zhang S."/>
            <person name="Jiang F."/>
            <person name="Zhang X."/>
            <person name="Ren Y."/>
            <person name="Wang B."/>
            <person name="Wang S."/>
            <person name="Lu Y."/>
            <person name="Wu K."/>
            <person name="Fan W."/>
            <person name="Wang G."/>
        </authorList>
    </citation>
    <scope>NUCLEOTIDE SEQUENCE</scope>
    <source>
        <strain evidence="3">12Hb</strain>
    </source>
</reference>